<evidence type="ECO:0000313" key="3">
    <source>
        <dbReference type="Proteomes" id="UP000198606"/>
    </source>
</evidence>
<dbReference type="EMBL" id="FNDG01000001">
    <property type="protein sequence ID" value="SDG89999.1"/>
    <property type="molecule type" value="Genomic_DNA"/>
</dbReference>
<feature type="domain" description="FAS1-like dehydratase" evidence="1">
    <location>
        <begin position="13"/>
        <end position="144"/>
    </location>
</feature>
<name>A0A1G7Y0M7_9GAMM</name>
<dbReference type="Gene3D" id="3.10.129.10">
    <property type="entry name" value="Hotdog Thioesterase"/>
    <property type="match status" value="1"/>
</dbReference>
<protein>
    <submittedName>
        <fullName evidence="2">3-methylfumaryl-CoA hydratase</fullName>
    </submittedName>
</protein>
<sequence>MAELISDAARRSIGTSLPPSRFEVNRNDIRKYAVATGQRQRRYLDGDEAPLLFLFSATMPVLPLEQLLEDGHKPDDPLIPELPLKRIMAGGSEYQVHRRIFAGDVLLCRQTLLDIYQKQGAEGPLIFLVFENRFETESGEPVVTERLTRIAR</sequence>
<dbReference type="InterPro" id="IPR029069">
    <property type="entry name" value="HotDog_dom_sf"/>
</dbReference>
<evidence type="ECO:0000313" key="2">
    <source>
        <dbReference type="EMBL" id="SDG89999.1"/>
    </source>
</evidence>
<organism evidence="2 3">
    <name type="scientific">Phytopseudomonas flavescens</name>
    <dbReference type="NCBI Taxonomy" id="29435"/>
    <lineage>
        <taxon>Bacteria</taxon>
        <taxon>Pseudomonadati</taxon>
        <taxon>Pseudomonadota</taxon>
        <taxon>Gammaproteobacteria</taxon>
        <taxon>Pseudomonadales</taxon>
        <taxon>Pseudomonadaceae</taxon>
        <taxon>Phytopseudomonas</taxon>
    </lineage>
</organism>
<accession>A0A1G7Y0M7</accession>
<dbReference type="RefSeq" id="WP_084305666.1">
    <property type="nucleotide sequence ID" value="NZ_FNDG01000001.1"/>
</dbReference>
<dbReference type="Proteomes" id="UP000198606">
    <property type="component" value="Unassembled WGS sequence"/>
</dbReference>
<dbReference type="AlphaFoldDB" id="A0A1G7Y0M7"/>
<dbReference type="Pfam" id="PF13452">
    <property type="entry name" value="FAS1_DH_region"/>
    <property type="match status" value="1"/>
</dbReference>
<evidence type="ECO:0000259" key="1">
    <source>
        <dbReference type="Pfam" id="PF13452"/>
    </source>
</evidence>
<gene>
    <name evidence="2" type="ORF">SAMN05216588_101355</name>
</gene>
<dbReference type="SUPFAM" id="SSF54637">
    <property type="entry name" value="Thioesterase/thiol ester dehydrase-isomerase"/>
    <property type="match status" value="1"/>
</dbReference>
<proteinExistence type="predicted"/>
<dbReference type="InterPro" id="IPR039569">
    <property type="entry name" value="FAS1-like_DH_region"/>
</dbReference>
<dbReference type="STRING" id="29435.SAMN05216588_101355"/>
<reference evidence="2 3" key="1">
    <citation type="submission" date="2016-10" db="EMBL/GenBank/DDBJ databases">
        <authorList>
            <person name="de Groot N.N."/>
        </authorList>
    </citation>
    <scope>NUCLEOTIDE SEQUENCE [LARGE SCALE GENOMIC DNA]</scope>
    <source>
        <strain evidence="2 3">LMG 18387</strain>
    </source>
</reference>